<sequence>MTRTQDRMRNIAHAHARRLRRGATTLGLTAAWLLSVLLFLDVCHRQSGGT</sequence>
<name>A0ABN1V7M2_9ACTN</name>
<comment type="caution">
    <text evidence="1">The sequence shown here is derived from an EMBL/GenBank/DDBJ whole genome shotgun (WGS) entry which is preliminary data.</text>
</comment>
<keyword evidence="2" id="KW-1185">Reference proteome</keyword>
<evidence type="ECO:0000313" key="1">
    <source>
        <dbReference type="EMBL" id="GAA1198618.1"/>
    </source>
</evidence>
<protein>
    <submittedName>
        <fullName evidence="1">Uncharacterized protein</fullName>
    </submittedName>
</protein>
<proteinExistence type="predicted"/>
<reference evidence="1 2" key="1">
    <citation type="journal article" date="2019" name="Int. J. Syst. Evol. Microbiol.">
        <title>The Global Catalogue of Microorganisms (GCM) 10K type strain sequencing project: providing services to taxonomists for standard genome sequencing and annotation.</title>
        <authorList>
            <consortium name="The Broad Institute Genomics Platform"/>
            <consortium name="The Broad Institute Genome Sequencing Center for Infectious Disease"/>
            <person name="Wu L."/>
            <person name="Ma J."/>
        </authorList>
    </citation>
    <scope>NUCLEOTIDE SEQUENCE [LARGE SCALE GENOMIC DNA]</scope>
    <source>
        <strain evidence="1 2">JCM 12696</strain>
    </source>
</reference>
<evidence type="ECO:0000313" key="2">
    <source>
        <dbReference type="Proteomes" id="UP001501371"/>
    </source>
</evidence>
<organism evidence="1 2">
    <name type="scientific">Streptomyces hebeiensis</name>
    <dbReference type="NCBI Taxonomy" id="229486"/>
    <lineage>
        <taxon>Bacteria</taxon>
        <taxon>Bacillati</taxon>
        <taxon>Actinomycetota</taxon>
        <taxon>Actinomycetes</taxon>
        <taxon>Kitasatosporales</taxon>
        <taxon>Streptomycetaceae</taxon>
        <taxon>Streptomyces</taxon>
    </lineage>
</organism>
<accession>A0ABN1V7M2</accession>
<gene>
    <name evidence="1" type="ORF">GCM10009654_64130</name>
</gene>
<dbReference type="RefSeq" id="WP_344284547.1">
    <property type="nucleotide sequence ID" value="NZ_BAAAKV010000096.1"/>
</dbReference>
<dbReference type="EMBL" id="BAAAKV010000096">
    <property type="protein sequence ID" value="GAA1198618.1"/>
    <property type="molecule type" value="Genomic_DNA"/>
</dbReference>
<dbReference type="Proteomes" id="UP001501371">
    <property type="component" value="Unassembled WGS sequence"/>
</dbReference>